<dbReference type="EMBL" id="JAAATY010000042">
    <property type="protein sequence ID" value="NRN70664.1"/>
    <property type="molecule type" value="Genomic_DNA"/>
</dbReference>
<keyword evidence="2" id="KW-0596">Phosphopantetheine</keyword>
<evidence type="ECO:0000256" key="4">
    <source>
        <dbReference type="SAM" id="MobiDB-lite"/>
    </source>
</evidence>
<dbReference type="Gene3D" id="1.10.1200.10">
    <property type="entry name" value="ACP-like"/>
    <property type="match status" value="1"/>
</dbReference>
<dbReference type="PROSITE" id="PS00012">
    <property type="entry name" value="PHOSPHOPANTETHEINE"/>
    <property type="match status" value="1"/>
</dbReference>
<keyword evidence="7" id="KW-1185">Reference proteome</keyword>
<name>A0ABX2FHT7_9PSEU</name>
<dbReference type="Pfam" id="PF00550">
    <property type="entry name" value="PP-binding"/>
    <property type="match status" value="1"/>
</dbReference>
<dbReference type="PANTHER" id="PTHR45527">
    <property type="entry name" value="NONRIBOSOMAL PEPTIDE SYNTHETASE"/>
    <property type="match status" value="1"/>
</dbReference>
<evidence type="ECO:0000313" key="6">
    <source>
        <dbReference type="EMBL" id="NRN70664.1"/>
    </source>
</evidence>
<reference evidence="6 7" key="1">
    <citation type="submission" date="2020-01" db="EMBL/GenBank/DDBJ databases">
        <title>Kibdelosporangium persica a novel Actinomycetes from a hot desert in Iran.</title>
        <authorList>
            <person name="Safaei N."/>
            <person name="Zaburannyi N."/>
            <person name="Mueller R."/>
            <person name="Wink J."/>
        </authorList>
    </citation>
    <scope>NUCLEOTIDE SEQUENCE [LARGE SCALE GENOMIC DNA]</scope>
    <source>
        <strain evidence="6 7">4NS15</strain>
    </source>
</reference>
<evidence type="ECO:0000259" key="5">
    <source>
        <dbReference type="PROSITE" id="PS50075"/>
    </source>
</evidence>
<proteinExistence type="predicted"/>
<dbReference type="InterPro" id="IPR009081">
    <property type="entry name" value="PP-bd_ACP"/>
</dbReference>
<keyword evidence="3" id="KW-0597">Phosphoprotein</keyword>
<dbReference type="Pfam" id="PF00668">
    <property type="entry name" value="Condensation"/>
    <property type="match status" value="1"/>
</dbReference>
<dbReference type="Gene3D" id="3.30.559.10">
    <property type="entry name" value="Chloramphenicol acetyltransferase-like domain"/>
    <property type="match status" value="1"/>
</dbReference>
<accession>A0ABX2FHT7</accession>
<comment type="cofactor">
    <cofactor evidence="1">
        <name>pantetheine 4'-phosphate</name>
        <dbReference type="ChEBI" id="CHEBI:47942"/>
    </cofactor>
</comment>
<dbReference type="InterPro" id="IPR036736">
    <property type="entry name" value="ACP-like_sf"/>
</dbReference>
<dbReference type="CDD" id="cd19531">
    <property type="entry name" value="LCL_NRPS-like"/>
    <property type="match status" value="1"/>
</dbReference>
<evidence type="ECO:0000256" key="3">
    <source>
        <dbReference type="ARBA" id="ARBA00022553"/>
    </source>
</evidence>
<dbReference type="SMART" id="SM00823">
    <property type="entry name" value="PKS_PP"/>
    <property type="match status" value="1"/>
</dbReference>
<feature type="domain" description="Carrier" evidence="5">
    <location>
        <begin position="491"/>
        <end position="565"/>
    </location>
</feature>
<feature type="region of interest" description="Disordered" evidence="4">
    <location>
        <begin position="465"/>
        <end position="494"/>
    </location>
</feature>
<dbReference type="InterPro" id="IPR020806">
    <property type="entry name" value="PKS_PP-bd"/>
</dbReference>
<dbReference type="InterPro" id="IPR006162">
    <property type="entry name" value="Ppantetheine_attach_site"/>
</dbReference>
<dbReference type="SUPFAM" id="SSF52777">
    <property type="entry name" value="CoA-dependent acyltransferases"/>
    <property type="match status" value="2"/>
</dbReference>
<dbReference type="InterPro" id="IPR023213">
    <property type="entry name" value="CAT-like_dom_sf"/>
</dbReference>
<dbReference type="Gene3D" id="3.30.559.30">
    <property type="entry name" value="Nonribosomal peptide synthetase, condensation domain"/>
    <property type="match status" value="1"/>
</dbReference>
<protein>
    <recommendedName>
        <fullName evidence="5">Carrier domain-containing protein</fullName>
    </recommendedName>
</protein>
<comment type="caution">
    <text evidence="6">The sequence shown here is derived from an EMBL/GenBank/DDBJ whole genome shotgun (WGS) entry which is preliminary data.</text>
</comment>
<dbReference type="SUPFAM" id="SSF47336">
    <property type="entry name" value="ACP-like"/>
    <property type="match status" value="1"/>
</dbReference>
<dbReference type="InterPro" id="IPR001242">
    <property type="entry name" value="Condensation_dom"/>
</dbReference>
<evidence type="ECO:0000313" key="7">
    <source>
        <dbReference type="Proteomes" id="UP000763557"/>
    </source>
</evidence>
<dbReference type="PROSITE" id="PS50075">
    <property type="entry name" value="CARRIER"/>
    <property type="match status" value="1"/>
</dbReference>
<organism evidence="6 7">
    <name type="scientific">Kibdelosporangium persicum</name>
    <dbReference type="NCBI Taxonomy" id="2698649"/>
    <lineage>
        <taxon>Bacteria</taxon>
        <taxon>Bacillati</taxon>
        <taxon>Actinomycetota</taxon>
        <taxon>Actinomycetes</taxon>
        <taxon>Pseudonocardiales</taxon>
        <taxon>Pseudonocardiaceae</taxon>
        <taxon>Kibdelosporangium</taxon>
    </lineage>
</organism>
<dbReference type="Proteomes" id="UP000763557">
    <property type="component" value="Unassembled WGS sequence"/>
</dbReference>
<dbReference type="PANTHER" id="PTHR45527:SF1">
    <property type="entry name" value="FATTY ACID SYNTHASE"/>
    <property type="match status" value="1"/>
</dbReference>
<evidence type="ECO:0000256" key="2">
    <source>
        <dbReference type="ARBA" id="ARBA00022450"/>
    </source>
</evidence>
<gene>
    <name evidence="6" type="ORF">GC106_79350</name>
</gene>
<sequence>MVQMGRLSAERRLLVDQMRAGRAESGSGAPVLRPRSADQVFVPQSYAQEQMWLVDQLLGPSVVGAAPLFLRAKGAVDTEALRRAVTALIGRHEALRTTFAMVDGEPMQEVHPPPFMDFAVVDLLGHSEEECAEQARQELAKGFDVRTGPMLRTRVYRRAADDTFVLVARHHILVDASSDAVFLAELAELYRSEVTGTPAVLPELAVQYPDFAVWQRKYLTGERLESLLSYWDARLAEPPRPLTLPGSRPRPRLRTTRGEFLATPLTTDQSAGVLGLAQIERVTPFMLLLAVLRVVLWRGTGERDVLVGTPMTGRTRPETQALIGFLINMVVLRHPVDDTLTVRRFLAGERESVVEAYDHQDLPYALLARRLARPMSFLNVVFSYEPTESSVPPFPGLVVSEVDLGLAVSQNDLEVKVVRDGAAMTVHWAYDDEIIDRDTVASLARAFQACLAAAVAQPDLPLSELPAPTGIGPAAGSGPDQRRSAEPATRPPTGAIEEQIADLWRELGHDPVRSDDDLFALGGHSLTVAKLAFQFEAVFGLTVSVADLFTHPTVAGQAAHVERLLRARLSTMDNDEVGRKLSGLH</sequence>
<evidence type="ECO:0000256" key="1">
    <source>
        <dbReference type="ARBA" id="ARBA00001957"/>
    </source>
</evidence>